<organism evidence="3 4">
    <name type="scientific">Sedimentisphaera cyanobacteriorum</name>
    <dbReference type="NCBI Taxonomy" id="1940790"/>
    <lineage>
        <taxon>Bacteria</taxon>
        <taxon>Pseudomonadati</taxon>
        <taxon>Planctomycetota</taxon>
        <taxon>Phycisphaerae</taxon>
        <taxon>Sedimentisphaerales</taxon>
        <taxon>Sedimentisphaeraceae</taxon>
        <taxon>Sedimentisphaera</taxon>
    </lineage>
</organism>
<dbReference type="EMBL" id="CP019633">
    <property type="protein sequence ID" value="AQQ10405.1"/>
    <property type="molecule type" value="Genomic_DNA"/>
</dbReference>
<proteinExistence type="predicted"/>
<evidence type="ECO:0000313" key="4">
    <source>
        <dbReference type="Proteomes" id="UP000188273"/>
    </source>
</evidence>
<dbReference type="Proteomes" id="UP000188273">
    <property type="component" value="Chromosome"/>
</dbReference>
<gene>
    <name evidence="3" type="ORF">L21SP3_02237</name>
</gene>
<evidence type="ECO:0000256" key="1">
    <source>
        <dbReference type="ARBA" id="ARBA00022737"/>
    </source>
</evidence>
<dbReference type="Gene3D" id="2.180.10.10">
    <property type="entry name" value="RHS repeat-associated core"/>
    <property type="match status" value="1"/>
</dbReference>
<dbReference type="OrthoDB" id="292779at2"/>
<protein>
    <recommendedName>
        <fullName evidence="2">Teneurin-like YD-shell domain-containing protein</fullName>
    </recommendedName>
</protein>
<name>A0A1Q2HSZ1_9BACT</name>
<reference evidence="4" key="1">
    <citation type="submission" date="2017-02" db="EMBL/GenBank/DDBJ databases">
        <title>Comparative genomics and description of representatives of a novel lineage of planctomycetes thriving in anoxic sediments.</title>
        <authorList>
            <person name="Spring S."/>
            <person name="Bunk B."/>
            <person name="Sproer C."/>
            <person name="Klenk H.-P."/>
        </authorList>
    </citation>
    <scope>NUCLEOTIDE SEQUENCE [LARGE SCALE GENOMIC DNA]</scope>
    <source>
        <strain evidence="4">L21-RPul-D3</strain>
    </source>
</reference>
<dbReference type="AlphaFoldDB" id="A0A1Q2HSZ1"/>
<keyword evidence="1" id="KW-0677">Repeat</keyword>
<keyword evidence="4" id="KW-1185">Reference proteome</keyword>
<dbReference type="STRING" id="1940790.L21SP3_02237"/>
<dbReference type="KEGG" id="pbu:L21SP3_02237"/>
<dbReference type="InterPro" id="IPR056823">
    <property type="entry name" value="TEN-like_YD-shell"/>
</dbReference>
<dbReference type="Pfam" id="PF25023">
    <property type="entry name" value="TEN_YD-shell"/>
    <property type="match status" value="1"/>
</dbReference>
<evidence type="ECO:0000259" key="2">
    <source>
        <dbReference type="Pfam" id="PF25023"/>
    </source>
</evidence>
<accession>A0A1Q2HSZ1</accession>
<dbReference type="RefSeq" id="WP_077541577.1">
    <property type="nucleotide sequence ID" value="NZ_CP019633.1"/>
</dbReference>
<evidence type="ECO:0000313" key="3">
    <source>
        <dbReference type="EMBL" id="AQQ10405.1"/>
    </source>
</evidence>
<sequence length="214" mass="22801">MNSLESDSEIQYDNAGNMIYDGGNKYEYSAGGALVSVESGGQVIEYKYHALGRRVVRSSGGEETFCLYDPLGRCVKELTTTDSGETLAAGDEYVYGNGFAELISVCDASGGVEYALTDALGSVVCLAGSPAYISRICEDAGTHSVTPQGVRFSPTLLFPLGFWRAAKSCSAVWRWLFSQKEPNRAYSPGLGRCVKELTTTDSGETLAAGMSKSS</sequence>
<feature type="domain" description="Teneurin-like YD-shell" evidence="2">
    <location>
        <begin position="7"/>
        <end position="125"/>
    </location>
</feature>